<dbReference type="Proteomes" id="UP000075901">
    <property type="component" value="Unassembled WGS sequence"/>
</dbReference>
<dbReference type="AlphaFoldDB" id="A0A182SUY8"/>
<evidence type="ECO:0000256" key="5">
    <source>
        <dbReference type="ARBA" id="ARBA00022692"/>
    </source>
</evidence>
<evidence type="ECO:0000256" key="8">
    <source>
        <dbReference type="ARBA" id="ARBA00023136"/>
    </source>
</evidence>
<keyword evidence="2" id="KW-0813">Transport</keyword>
<keyword evidence="12" id="KW-1185">Reference proteome</keyword>
<evidence type="ECO:0000256" key="2">
    <source>
        <dbReference type="ARBA" id="ARBA00022448"/>
    </source>
</evidence>
<dbReference type="InterPro" id="IPR023229">
    <property type="entry name" value="T2SS_M_periplasmic_sf"/>
</dbReference>
<keyword evidence="3" id="KW-1003">Cell membrane</keyword>
<evidence type="ECO:0000256" key="1">
    <source>
        <dbReference type="ARBA" id="ARBA00004377"/>
    </source>
</evidence>
<evidence type="ECO:0000313" key="11">
    <source>
        <dbReference type="EnsemblMetazoa" id="AMAM013970-PA"/>
    </source>
</evidence>
<evidence type="ECO:0000313" key="12">
    <source>
        <dbReference type="Proteomes" id="UP000075901"/>
    </source>
</evidence>
<keyword evidence="5 9" id="KW-0812">Transmembrane</keyword>
<evidence type="ECO:0000259" key="10">
    <source>
        <dbReference type="Pfam" id="PF12693"/>
    </source>
</evidence>
<dbReference type="InterPro" id="IPR007690">
    <property type="entry name" value="T2SS_GspM"/>
</dbReference>
<dbReference type="Pfam" id="PF12693">
    <property type="entry name" value="GspL_C"/>
    <property type="match status" value="1"/>
</dbReference>
<sequence>MQQHLQQLQPAEQAGLSEQMRQLQQLLTENPAIRLQALAYDASRKELKIDLHAASFQTLEQFQQRVGQRYRMQPGEVKQNPHGVESRMNELKRRWLQISLRERRLVVGCGLLLILCLCYYALWLPWQRQAEQWQRTIAREKGTVEWMLQQAPRLREQGVQPRQQGEPLSLSATVTRSAAVQGLNITRLQPQGERLAVTLEPSDFNLLMQWVTQLEQQYSVRIVAFEVAAQANKPGWVTINKLMLESNDGR</sequence>
<evidence type="ECO:0000256" key="7">
    <source>
        <dbReference type="ARBA" id="ARBA00022989"/>
    </source>
</evidence>
<dbReference type="GO" id="GO:0005886">
    <property type="term" value="C:plasma membrane"/>
    <property type="evidence" value="ECO:0007669"/>
    <property type="project" value="UniProtKB-SubCell"/>
</dbReference>
<evidence type="ECO:0000256" key="9">
    <source>
        <dbReference type="SAM" id="Phobius"/>
    </source>
</evidence>
<dbReference type="EnsemblMetazoa" id="AMAM013970-RA">
    <property type="protein sequence ID" value="AMAM013970-PA"/>
    <property type="gene ID" value="AMAM013970"/>
</dbReference>
<keyword evidence="6" id="KW-0653">Protein transport</keyword>
<reference evidence="12" key="1">
    <citation type="submission" date="2013-09" db="EMBL/GenBank/DDBJ databases">
        <title>The Genome Sequence of Anopheles maculatus species B.</title>
        <authorList>
            <consortium name="The Broad Institute Genomics Platform"/>
            <person name="Neafsey D.E."/>
            <person name="Besansky N."/>
            <person name="Howell P."/>
            <person name="Walton C."/>
            <person name="Young S.K."/>
            <person name="Zeng Q."/>
            <person name="Gargeya S."/>
            <person name="Fitzgerald M."/>
            <person name="Haas B."/>
            <person name="Abouelleil A."/>
            <person name="Allen A.W."/>
            <person name="Alvarado L."/>
            <person name="Arachchi H.M."/>
            <person name="Berlin A.M."/>
            <person name="Chapman S.B."/>
            <person name="Gainer-Dewar J."/>
            <person name="Goldberg J."/>
            <person name="Griggs A."/>
            <person name="Gujja S."/>
            <person name="Hansen M."/>
            <person name="Howarth C."/>
            <person name="Imamovic A."/>
            <person name="Ireland A."/>
            <person name="Larimer J."/>
            <person name="McCowan C."/>
            <person name="Murphy C."/>
            <person name="Pearson M."/>
            <person name="Poon T.W."/>
            <person name="Priest M."/>
            <person name="Roberts A."/>
            <person name="Saif S."/>
            <person name="Shea T."/>
            <person name="Sisk P."/>
            <person name="Sykes S."/>
            <person name="Wortman J."/>
            <person name="Nusbaum C."/>
            <person name="Birren B."/>
        </authorList>
    </citation>
    <scope>NUCLEOTIDE SEQUENCE [LARGE SCALE GENOMIC DNA]</scope>
    <source>
        <strain evidence="12">maculatus3</strain>
    </source>
</reference>
<comment type="subcellular location">
    <subcellularLocation>
        <location evidence="1">Cell inner membrane</location>
        <topology evidence="1">Single-pass membrane protein</topology>
    </subcellularLocation>
</comment>
<evidence type="ECO:0000256" key="3">
    <source>
        <dbReference type="ARBA" id="ARBA00022475"/>
    </source>
</evidence>
<accession>A0A182SUY8</accession>
<protein>
    <recommendedName>
        <fullName evidence="10">GspL periplasmic domain-containing protein</fullName>
    </recommendedName>
</protein>
<proteinExistence type="predicted"/>
<keyword evidence="4" id="KW-0997">Cell inner membrane</keyword>
<feature type="transmembrane region" description="Helical" evidence="9">
    <location>
        <begin position="105"/>
        <end position="126"/>
    </location>
</feature>
<dbReference type="Pfam" id="PF04612">
    <property type="entry name" value="T2SSM"/>
    <property type="match status" value="1"/>
</dbReference>
<dbReference type="GO" id="GO:0015031">
    <property type="term" value="P:protein transport"/>
    <property type="evidence" value="ECO:0007669"/>
    <property type="project" value="UniProtKB-KW"/>
</dbReference>
<evidence type="ECO:0000256" key="4">
    <source>
        <dbReference type="ARBA" id="ARBA00022519"/>
    </source>
</evidence>
<keyword evidence="8 9" id="KW-0472">Membrane</keyword>
<name>A0A182SUY8_9DIPT</name>
<evidence type="ECO:0000256" key="6">
    <source>
        <dbReference type="ARBA" id="ARBA00022927"/>
    </source>
</evidence>
<keyword evidence="7 9" id="KW-1133">Transmembrane helix</keyword>
<reference evidence="11" key="2">
    <citation type="submission" date="2020-05" db="UniProtKB">
        <authorList>
            <consortium name="EnsemblMetazoa"/>
        </authorList>
    </citation>
    <scope>IDENTIFICATION</scope>
    <source>
        <strain evidence="11">maculatus3</strain>
    </source>
</reference>
<dbReference type="Gene3D" id="3.30.1360.100">
    <property type="entry name" value="General secretion pathway protein M, EpsM"/>
    <property type="match status" value="2"/>
</dbReference>
<dbReference type="SUPFAM" id="SSF103054">
    <property type="entry name" value="General secretion pathway protein M, EpsM"/>
    <property type="match status" value="1"/>
</dbReference>
<feature type="domain" description="GspL periplasmic" evidence="10">
    <location>
        <begin position="1"/>
        <end position="87"/>
    </location>
</feature>
<dbReference type="VEuPathDB" id="VectorBase:AMAM013970"/>
<organism evidence="11 12">
    <name type="scientific">Anopheles maculatus</name>
    <dbReference type="NCBI Taxonomy" id="74869"/>
    <lineage>
        <taxon>Eukaryota</taxon>
        <taxon>Metazoa</taxon>
        <taxon>Ecdysozoa</taxon>
        <taxon>Arthropoda</taxon>
        <taxon>Hexapoda</taxon>
        <taxon>Insecta</taxon>
        <taxon>Pterygota</taxon>
        <taxon>Neoptera</taxon>
        <taxon>Endopterygota</taxon>
        <taxon>Diptera</taxon>
        <taxon>Nematocera</taxon>
        <taxon>Culicoidea</taxon>
        <taxon>Culicidae</taxon>
        <taxon>Anophelinae</taxon>
        <taxon>Anopheles</taxon>
        <taxon>Anopheles maculatus group</taxon>
    </lineage>
</organism>
<dbReference type="InterPro" id="IPR025691">
    <property type="entry name" value="GspL_pp_dom"/>
</dbReference>